<reference evidence="8" key="2">
    <citation type="submission" date="2025-09" db="UniProtKB">
        <authorList>
            <consortium name="Ensembl"/>
        </authorList>
    </citation>
    <scope>IDENTIFICATION</scope>
</reference>
<name>U3JF21_FICAL</name>
<evidence type="ECO:0000256" key="4">
    <source>
        <dbReference type="ARBA" id="ARBA00023136"/>
    </source>
</evidence>
<feature type="transmembrane region" description="Helical" evidence="6">
    <location>
        <begin position="148"/>
        <end position="173"/>
    </location>
</feature>
<protein>
    <recommendedName>
        <fullName evidence="7">ABC transmembrane type-1 domain-containing protein</fullName>
    </recommendedName>
</protein>
<reference evidence="8" key="1">
    <citation type="submission" date="2025-08" db="UniProtKB">
        <authorList>
            <consortium name="Ensembl"/>
        </authorList>
    </citation>
    <scope>IDENTIFICATION</scope>
</reference>
<keyword evidence="2 6" id="KW-0812">Transmembrane</keyword>
<feature type="compositionally biased region" description="Gly residues" evidence="5">
    <location>
        <begin position="656"/>
        <end position="674"/>
    </location>
</feature>
<proteinExistence type="predicted"/>
<organism evidence="8 9">
    <name type="scientific">Ficedula albicollis</name>
    <name type="common">Collared flycatcher</name>
    <name type="synonym">Muscicapa albicollis</name>
    <dbReference type="NCBI Taxonomy" id="59894"/>
    <lineage>
        <taxon>Eukaryota</taxon>
        <taxon>Metazoa</taxon>
        <taxon>Chordata</taxon>
        <taxon>Craniata</taxon>
        <taxon>Vertebrata</taxon>
        <taxon>Euteleostomi</taxon>
        <taxon>Archelosauria</taxon>
        <taxon>Archosauria</taxon>
        <taxon>Dinosauria</taxon>
        <taxon>Saurischia</taxon>
        <taxon>Theropoda</taxon>
        <taxon>Coelurosauria</taxon>
        <taxon>Aves</taxon>
        <taxon>Neognathae</taxon>
        <taxon>Neoaves</taxon>
        <taxon>Telluraves</taxon>
        <taxon>Australaves</taxon>
        <taxon>Passeriformes</taxon>
        <taxon>Muscicapidae</taxon>
        <taxon>Ficedula</taxon>
    </lineage>
</organism>
<dbReference type="PANTHER" id="PTHR43394">
    <property type="entry name" value="ATP-DEPENDENT PERMEASE MDL1, MITOCHONDRIAL"/>
    <property type="match status" value="1"/>
</dbReference>
<evidence type="ECO:0000313" key="8">
    <source>
        <dbReference type="Ensembl" id="ENSFALP00000001375.2"/>
    </source>
</evidence>
<dbReference type="AlphaFoldDB" id="U3JF21"/>
<comment type="subcellular location">
    <subcellularLocation>
        <location evidence="1">Membrane</location>
        <topology evidence="1">Multi-pass membrane protein</topology>
    </subcellularLocation>
</comment>
<keyword evidence="4 6" id="KW-0472">Membrane</keyword>
<dbReference type="Proteomes" id="UP000016665">
    <property type="component" value="Unplaced"/>
</dbReference>
<feature type="compositionally biased region" description="Pro residues" evidence="5">
    <location>
        <begin position="589"/>
        <end position="601"/>
    </location>
</feature>
<evidence type="ECO:0000256" key="1">
    <source>
        <dbReference type="ARBA" id="ARBA00004141"/>
    </source>
</evidence>
<gene>
    <name evidence="8" type="primary">LOC101809503</name>
</gene>
<dbReference type="SUPFAM" id="SSF90123">
    <property type="entry name" value="ABC transporter transmembrane region"/>
    <property type="match status" value="1"/>
</dbReference>
<feature type="region of interest" description="Disordered" evidence="5">
    <location>
        <begin position="586"/>
        <end position="628"/>
    </location>
</feature>
<dbReference type="Gene3D" id="1.20.1560.10">
    <property type="entry name" value="ABC transporter type 1, transmembrane domain"/>
    <property type="match status" value="1"/>
</dbReference>
<keyword evidence="3 6" id="KW-1133">Transmembrane helix</keyword>
<dbReference type="HOGENOM" id="CLU_000604_84_3_1"/>
<evidence type="ECO:0000256" key="3">
    <source>
        <dbReference type="ARBA" id="ARBA00022989"/>
    </source>
</evidence>
<dbReference type="GeneTree" id="ENSGT00940000159023"/>
<dbReference type="Pfam" id="PF00664">
    <property type="entry name" value="ABC_membrane"/>
    <property type="match status" value="1"/>
</dbReference>
<evidence type="ECO:0000256" key="2">
    <source>
        <dbReference type="ARBA" id="ARBA00022692"/>
    </source>
</evidence>
<dbReference type="PANTHER" id="PTHR43394:SF13">
    <property type="entry name" value="ANTIGEN PEPTIDE TRANSPORTER 1"/>
    <property type="match status" value="1"/>
</dbReference>
<evidence type="ECO:0000313" key="9">
    <source>
        <dbReference type="Proteomes" id="UP000016665"/>
    </source>
</evidence>
<evidence type="ECO:0000256" key="5">
    <source>
        <dbReference type="SAM" id="MobiDB-lite"/>
    </source>
</evidence>
<dbReference type="InterPro" id="IPR039421">
    <property type="entry name" value="Type_1_exporter"/>
</dbReference>
<dbReference type="GO" id="GO:0015421">
    <property type="term" value="F:ABC-type oligopeptide transporter activity"/>
    <property type="evidence" value="ECO:0007669"/>
    <property type="project" value="TreeGrafter"/>
</dbReference>
<dbReference type="GO" id="GO:0005524">
    <property type="term" value="F:ATP binding"/>
    <property type="evidence" value="ECO:0007669"/>
    <property type="project" value="InterPro"/>
</dbReference>
<dbReference type="STRING" id="59894.ENSFALP00000001375"/>
<dbReference type="Ensembl" id="ENSFALT00000001383.2">
    <property type="protein sequence ID" value="ENSFALP00000001375.2"/>
    <property type="gene ID" value="ENSFALG00000001320.2"/>
</dbReference>
<accession>U3JF21</accession>
<feature type="compositionally biased region" description="Gly residues" evidence="5">
    <location>
        <begin position="602"/>
        <end position="616"/>
    </location>
</feature>
<keyword evidence="9" id="KW-1185">Reference proteome</keyword>
<evidence type="ECO:0000256" key="6">
    <source>
        <dbReference type="SAM" id="Phobius"/>
    </source>
</evidence>
<dbReference type="GO" id="GO:0016020">
    <property type="term" value="C:membrane"/>
    <property type="evidence" value="ECO:0007669"/>
    <property type="project" value="UniProtKB-SubCell"/>
</dbReference>
<dbReference type="PROSITE" id="PS50929">
    <property type="entry name" value="ABC_TM1F"/>
    <property type="match status" value="1"/>
</dbReference>
<dbReference type="InterPro" id="IPR011527">
    <property type="entry name" value="ABC1_TM_dom"/>
</dbReference>
<dbReference type="eggNOG" id="KOG0058">
    <property type="taxonomic scope" value="Eukaryota"/>
</dbReference>
<feature type="domain" description="ABC transmembrane type-1" evidence="7">
    <location>
        <begin position="22"/>
        <end position="290"/>
    </location>
</feature>
<sequence length="718" mass="74449">MFSPQIRRLLALLAPERGRWTLVGGLMSASALGEVAAPYFTGRVTDRVTQEDAAAAVWPLVLVGLGSAIAELACDGTAAVALTRARERLQRRAVAAVLRGDVPGPGGRLGDTPGAVAERVTGDAGAAHSALADTLVPWLWELTRAVSLLATVVWLSPVLGLITFLALPLFLLLPRAVGAIQRDLARQVRVAEASTTAVALESLRAIGTVRAFGHEAGVTSWVRQRLAQKHQLEKREALAYAAGCWASGFPALALKLAVLLLGGYLVAAGTVTPGELVAILMCQLHFTRAVEVMRVSSTCPQCALSCPPPHSLCPMSPHHVPTSPHPPSDVPMLSWPHSRPYLLCPQPCCAPFMSPNSLTYIPLCTCHVSTSSLCPHPCPHASLPCPQLVPAIFRPPSLQHNPAVSPLCPPAPSPPGCVSPCPHVPPCSPVSPGCPAMSASSPTSHCLMYPQCPLCPPSPPVSPGHATAPPRHLMSPCVLLMSLCPQCAHVPRACSGTSRPWPRLLDPLRHSWSCWSRPGQWHQQGHCHLSAPRAVRPHGLQACASRMSGCHTLGGPSQFSRGCRCRCAPGRSWPCWRPLAAGRARWWRRPPPPPPPPPPPGGGAGAAPPGGRGGAAGRDSPEPSLGPCSATAGGWCPAVPIPLLSLPQRQHHAGLGTQGGDPGDGSSAAGGGAHLGQTAATWLRHRGGPAGDAAVRGTGPRGGAGPGPAQDPPSAGAG</sequence>
<evidence type="ECO:0000259" key="7">
    <source>
        <dbReference type="PROSITE" id="PS50929"/>
    </source>
</evidence>
<feature type="region of interest" description="Disordered" evidence="5">
    <location>
        <begin position="651"/>
        <end position="718"/>
    </location>
</feature>
<dbReference type="InterPro" id="IPR036640">
    <property type="entry name" value="ABC1_TM_sf"/>
</dbReference>